<reference evidence="1 2" key="1">
    <citation type="submission" date="2020-08" db="EMBL/GenBank/DDBJ databases">
        <title>Plant Genome Project.</title>
        <authorList>
            <person name="Zhang R.-G."/>
        </authorList>
    </citation>
    <scope>NUCLEOTIDE SEQUENCE [LARGE SCALE GENOMIC DNA]</scope>
    <source>
        <tissue evidence="1">Rhizome</tissue>
    </source>
</reference>
<keyword evidence="2" id="KW-1185">Reference proteome</keyword>
<proteinExistence type="predicted"/>
<dbReference type="PANTHER" id="PTHR31009">
    <property type="entry name" value="S-ADENOSYL-L-METHIONINE:CARBOXYL METHYLTRANSFERASE FAMILY PROTEIN"/>
    <property type="match status" value="1"/>
</dbReference>
<dbReference type="AlphaFoldDB" id="A0A8J5IEP1"/>
<evidence type="ECO:0000313" key="1">
    <source>
        <dbReference type="EMBL" id="KAG6539125.1"/>
    </source>
</evidence>
<name>A0A8J5IEP1_ZINOF</name>
<dbReference type="Proteomes" id="UP000734854">
    <property type="component" value="Unassembled WGS sequence"/>
</dbReference>
<evidence type="ECO:0000313" key="2">
    <source>
        <dbReference type="Proteomes" id="UP000734854"/>
    </source>
</evidence>
<dbReference type="EMBL" id="JACMSC010000001">
    <property type="protein sequence ID" value="KAG6539125.1"/>
    <property type="molecule type" value="Genomic_DNA"/>
</dbReference>
<protein>
    <submittedName>
        <fullName evidence="1">Uncharacterized protein</fullName>
    </submittedName>
</protein>
<comment type="caution">
    <text evidence="1">The sequence shown here is derived from an EMBL/GenBank/DDBJ whole genome shotgun (WGS) entry which is preliminary data.</text>
</comment>
<dbReference type="OrthoDB" id="1523883at2759"/>
<organism evidence="1 2">
    <name type="scientific">Zingiber officinale</name>
    <name type="common">Ginger</name>
    <name type="synonym">Amomum zingiber</name>
    <dbReference type="NCBI Taxonomy" id="94328"/>
    <lineage>
        <taxon>Eukaryota</taxon>
        <taxon>Viridiplantae</taxon>
        <taxon>Streptophyta</taxon>
        <taxon>Embryophyta</taxon>
        <taxon>Tracheophyta</taxon>
        <taxon>Spermatophyta</taxon>
        <taxon>Magnoliopsida</taxon>
        <taxon>Liliopsida</taxon>
        <taxon>Zingiberales</taxon>
        <taxon>Zingiberaceae</taxon>
        <taxon>Zingiber</taxon>
    </lineage>
</organism>
<dbReference type="InterPro" id="IPR005299">
    <property type="entry name" value="MeTrfase_7"/>
</dbReference>
<sequence length="377" mass="42792">MEARQAEVEQILQMAEGDGEYSYAANSRGHRKLIIMTQAMLENAIEQMFKTLLLERITIVDLGCSSGPNTLLVLSQALDIISKLHKQSKEETLPEIQFILNDLPSNDFNSVFQSLEEFKMKIKEEREKLLIPYYVAAVPGSFHGRLFPSSTVHFFHSSTSLHWLSQAPKELESAQGIPQNKGNIYFTRRSPPWIVEAYREQFQRDFSIFLKSRFEELSVGGGALLTFPGREDEDGDIFIHISELFSESLNAMAEEGIISKAKLDAFNMPFYSPLLEEVKSIILSESSFHIERAHLLSHKWLENHDATEPDIVPDGKNIANSFRAGTESLFGRHFGDAILDDLYERIAEKVSRSIVEEKFTNCNVSNIVIELKKNTPT</sequence>
<gene>
    <name evidence="1" type="ORF">ZIOFF_004278</name>
</gene>
<accession>A0A8J5IEP1</accession>
<dbReference type="Pfam" id="PF03492">
    <property type="entry name" value="Methyltransf_7"/>
    <property type="match status" value="1"/>
</dbReference>
<dbReference type="GO" id="GO:0008168">
    <property type="term" value="F:methyltransferase activity"/>
    <property type="evidence" value="ECO:0007669"/>
    <property type="project" value="InterPro"/>
</dbReference>